<accession>A0A0F9VVD9</accession>
<evidence type="ECO:0000313" key="1">
    <source>
        <dbReference type="EMBL" id="KKN69703.1"/>
    </source>
</evidence>
<name>A0A0F9VVD9_9ZZZZ</name>
<dbReference type="InterPro" id="IPR036116">
    <property type="entry name" value="FN3_sf"/>
</dbReference>
<gene>
    <name evidence="1" type="ORF">LCGC14_0438030</name>
</gene>
<comment type="caution">
    <text evidence="1">The sequence shown here is derived from an EMBL/GenBank/DDBJ whole genome shotgun (WGS) entry which is preliminary data.</text>
</comment>
<reference evidence="1" key="1">
    <citation type="journal article" date="2015" name="Nature">
        <title>Complex archaea that bridge the gap between prokaryotes and eukaryotes.</title>
        <authorList>
            <person name="Spang A."/>
            <person name="Saw J.H."/>
            <person name="Jorgensen S.L."/>
            <person name="Zaremba-Niedzwiedzka K."/>
            <person name="Martijn J."/>
            <person name="Lind A.E."/>
            <person name="van Eijk R."/>
            <person name="Schleper C."/>
            <person name="Guy L."/>
            <person name="Ettema T.J."/>
        </authorList>
    </citation>
    <scope>NUCLEOTIDE SEQUENCE</scope>
</reference>
<dbReference type="InterPro" id="IPR003961">
    <property type="entry name" value="FN3_dom"/>
</dbReference>
<protein>
    <submittedName>
        <fullName evidence="1">Uncharacterized protein</fullName>
    </submittedName>
</protein>
<organism evidence="1">
    <name type="scientific">marine sediment metagenome</name>
    <dbReference type="NCBI Taxonomy" id="412755"/>
    <lineage>
        <taxon>unclassified sequences</taxon>
        <taxon>metagenomes</taxon>
        <taxon>ecological metagenomes</taxon>
    </lineage>
</organism>
<dbReference type="SUPFAM" id="SSF49265">
    <property type="entry name" value="Fibronectin type III"/>
    <property type="match status" value="1"/>
</dbReference>
<proteinExistence type="predicted"/>
<sequence>MPFLAPLVASITSGISSVATALGFSAATSATIASSVVKFGASFLINSAISAIFGKKPKAQDVARDLAQPTTAPAYRFVYGECRATGTPVGTPVNGAKIYGAWLLNSRASDLSTFTLYLDKREVVLTGNAFDLTGAGATATEAPFLNHVNVWVSRGDHTAPPTEFTTDAAYVGGTAEHLWKTTDAWKGRTMIWLKLDAGASGERQERWPSTPPLVEVEGQWSLIEDPRTGTTAWSENHALCCRDALMNNPIRGYQSGQIHASFDLDGPNACDEVVALNSGGSEARYTCAGTLVFSDGEIEDQLNPMMMSGAADFIRIGGKLGYAAGVYRAPTETLTYLLGDSFEFPDMLPGSELVNQLRVTYLSPARGFETAELTPLDIPGALDSDGGVSAVKTMDLPFCPSATQAMRVRKITGLRLRRQERIQGGTLPPEAFNLVGGATAAIALPAPYDALNGVYEIEGIHPGFDPIGESGEVAMRMPASLVKHDATIYDWTPATDEEEVFNVTYDSTRTGTASPGSISVTTGDAVNLSTGGGIIPRIRFAFDPSTSSITAYEWQYRETAGDYQSGNLIGQEVRDGSGKVFDYLTGTPGQTYEIRVRAIGPNGTSGWVEITGVTPVVNITIDIPIEGAAVGGAGQITVSFRTPNDADFRAIEFYGSNTNDSGAASLIGTAIYTSQNTIVSITESSLGTSVTRYYFARSRGDYNSASAFTASVSATTDP</sequence>
<dbReference type="EMBL" id="LAZR01000420">
    <property type="protein sequence ID" value="KKN69703.1"/>
    <property type="molecule type" value="Genomic_DNA"/>
</dbReference>
<dbReference type="CDD" id="cd00063">
    <property type="entry name" value="FN3"/>
    <property type="match status" value="1"/>
</dbReference>
<dbReference type="AlphaFoldDB" id="A0A0F9VVD9"/>